<dbReference type="InterPro" id="IPR049468">
    <property type="entry name" value="Restrct_endonuc-II-like_dom"/>
</dbReference>
<feature type="domain" description="DNA2/NAM7 helicase helicase" evidence="1">
    <location>
        <begin position="1326"/>
        <end position="1371"/>
    </location>
</feature>
<evidence type="ECO:0000313" key="4">
    <source>
        <dbReference type="EMBL" id="AWV89005.1"/>
    </source>
</evidence>
<dbReference type="InterPro" id="IPR027417">
    <property type="entry name" value="P-loop_NTPase"/>
</dbReference>
<name>A0A2Z4FJK7_9DELT</name>
<keyword evidence="5" id="KW-1185">Reference proteome</keyword>
<dbReference type="Pfam" id="PF13087">
    <property type="entry name" value="AAA_12"/>
    <property type="match status" value="1"/>
</dbReference>
<evidence type="ECO:0000313" key="5">
    <source>
        <dbReference type="Proteomes" id="UP000249799"/>
    </source>
</evidence>
<feature type="domain" description="DNA2/NAM7 helicase-like C-terminal" evidence="2">
    <location>
        <begin position="1409"/>
        <end position="1587"/>
    </location>
</feature>
<dbReference type="InterPro" id="IPR041679">
    <property type="entry name" value="DNA2/NAM7-like_C"/>
</dbReference>
<dbReference type="FunFam" id="3.40.50.300:FF:002063">
    <property type="entry name" value="DNA helicase related protein"/>
    <property type="match status" value="1"/>
</dbReference>
<accession>A0A2Z4FJK7</accession>
<dbReference type="PANTHER" id="PTHR10887:SF530">
    <property type="entry name" value="SUPERFAMILY I DNA HELICASES"/>
    <property type="match status" value="1"/>
</dbReference>
<evidence type="ECO:0000259" key="2">
    <source>
        <dbReference type="Pfam" id="PF13087"/>
    </source>
</evidence>
<dbReference type="EMBL" id="CP030032">
    <property type="protein sequence ID" value="AWV89005.1"/>
    <property type="molecule type" value="Genomic_DNA"/>
</dbReference>
<feature type="domain" description="Restriction endonuclease type II-like" evidence="3">
    <location>
        <begin position="1639"/>
        <end position="1734"/>
    </location>
</feature>
<dbReference type="CDD" id="cd18808">
    <property type="entry name" value="SF1_C_Upf1"/>
    <property type="match status" value="1"/>
</dbReference>
<sequence length="2015" mass="224914">MQTRQFRWKGVELSIEYGGVVNYALQQNRMPVISALRLENKGEERVEDLRVAISSTRADVQGWETHLATLEPGYIWNEPGVDLAFPAEALASLSERIETELCIKISHNTDGDTVEQQQFLLPIAWLAYNEWPGVGALPQLLSAFVLPNHPDLVDMVARMRDILERWSGDATLSGYQDGDPARVRKVAASAYGALQELGFSYINPPASFETAGQKIRTPEQLFNGRMGTCLDVTLLVAAALESVGLHPVLVLVHGHIFVGVWLQDEAFADPIIDDPAQLRKRAKLGQILFFDPTVAVSGKGADFARAQDDAMAQLSDFARFVLAIDVRASRQRGVRPIAARVFGEDGKVRILEHSEREDRARAVAPKEENRHADLDAREREHLARIKAMEGAQLGNDELQRLDRWCAKLLDLSLRNPLLNFRHTKSTAMLLHHDLAAFEDIFATGKKFRLDAKPETMGALDVSVLTGGELYRNDAELPALLDNALESSRIHTAYPSGEHAARLKTIYRDARREMQETGVNLLHLALGFLRWFDPNKPDTPRVAPLILLPVKLERLSATDRYTLEISDDEALINHSLLEKLRQEFSLEIPGLSVLPQDASGLDIALIFKQFRQAVLPLRGWDIMETAFLGVFSFGKFMMWHDLRENHARLRQNTVVRRILNPATVLADEVEAPQPEAVGTRDDFCVMDADSSQLAAVRAAASGESYVLQGPPGTGKSQTITNIIAQCLADGRNVLFVAEKRAALDVVYKRLSDVGLDDFCLRLHSENANKRAVAAQLGRALQQAGAHPSTDWAARVDELARTRRVIDEYVTRLHHERALGLSVFEAVARLTQLSKFERSEVHLEAAVQDFDAAQFARIREEVQNVGDFAADISPVASHPLRAIGTPVLDPDARRGLEKDVAKLFDALAALKRELGQLPEQVPPPEGTTIERLREHARLLESLANRPTGGRLLAATSDWDTLQPRLHASLETGLQVKESREALQARYSSDFFELELQEARRKIGQWKDAFFLVAFVMLWSLRRQVRRATVDGTLPENPQLEEDLEAALEVKQLDAELAKMVFPNELQGTLWQGEQTNWSTLHFAYQWADDYREHLRAVEQRDAWEKIAQMDYLPWESTSDQVAKYLGAVHEFERAWQGVAGAIEIDASCIEAAAASWVDGLEAVLREWKGALGDLRSWSLYLNARARVVDAGLRDLIDGLECGSYPLDALDPVAEKSLLTWWVERIFASEEQLAQFSGVTHARLLDKFRALDRETMGLARQEIRARLSAKLPQPQSASKQSEVGIVLREIQKKSRHLPIRELFGRIPTLLPRLAPCMLMSPMSVAQYLIDDPVQFDLVIFDEASQIAPWDALGAISRAAQCIVVGDSKQLPPTSFFNKTYEEDELQEVEDLESILDECVAGGLHSRRILWHYRSRDEALIAFSNYHYYDNELLSFPSAMGESNQLGVSYRHVPNGYYDKGKTRTNQAEAEAIVAEIVERLSDATRASASIGVVTFSQAQQTLIEDLLDEARGAHPAIEPYFSDAVAEPVFIKNLENVQGDERDIMLFSICYAPDREGRLSMNFGPLNRQGGERRLNVAITRARQQLIVFATLRPEQIDLSRTSAMAVGHLKTFLRYAEMGPRAISEARVRSGQTTTQRAIQQKIKAHLEAAGYDVRTDIGHSGYQVDLAVLHPAQPDFLMLGIESDGANYRRARSARDRDQTRRAVLNNLGWNLHRVWTPDWWHRSERELAAIADRLAELREQPPARLKTMTNYREPTQARSDVDALAGEAIETPPADGAAKAMLAMGSDTSGDKSAGESESETQRAWADALLSADAVDYMSLANATQLTRAELPADGRKKSDFNKDANLLPIAKSAMRIIMTESPVNFSAVKRQVARHWGYSRLSERIEERIELSLANLKEGQRPLIRAGFAWSPTMSPESYRAFRPTTDSNAPRACEEIPPEEAANAAEAIVASNLSLPVDELQRQVIQVFGFSQVGSNLRELADSALEILISQNRATLEDGQVRAMQSLTTPAEG</sequence>
<dbReference type="GO" id="GO:0004386">
    <property type="term" value="F:helicase activity"/>
    <property type="evidence" value="ECO:0007669"/>
    <property type="project" value="InterPro"/>
</dbReference>
<dbReference type="RefSeq" id="WP_111333148.1">
    <property type="nucleotide sequence ID" value="NZ_CP030032.1"/>
</dbReference>
<dbReference type="OrthoDB" id="9757917at2"/>
<evidence type="ECO:0000259" key="3">
    <source>
        <dbReference type="Pfam" id="PF18741"/>
    </source>
</evidence>
<protein>
    <submittedName>
        <fullName evidence="4">Uncharacterized protein</fullName>
    </submittedName>
</protein>
<dbReference type="PANTHER" id="PTHR10887">
    <property type="entry name" value="DNA2/NAM7 HELICASE FAMILY"/>
    <property type="match status" value="1"/>
</dbReference>
<proteinExistence type="predicted"/>
<dbReference type="SUPFAM" id="SSF52540">
    <property type="entry name" value="P-loop containing nucleoside triphosphate hydrolases"/>
    <property type="match status" value="1"/>
</dbReference>
<dbReference type="InterPro" id="IPR011335">
    <property type="entry name" value="Restrct_endonuc-II-like"/>
</dbReference>
<dbReference type="Pfam" id="PF18741">
    <property type="entry name" value="MTES_1575"/>
    <property type="match status" value="1"/>
</dbReference>
<dbReference type="Pfam" id="PF13195">
    <property type="entry name" value="DUF4011"/>
    <property type="match status" value="1"/>
</dbReference>
<gene>
    <name evidence="4" type="ORF">DN745_06485</name>
</gene>
<dbReference type="InterPro" id="IPR047187">
    <property type="entry name" value="SF1_C_Upf1"/>
</dbReference>
<evidence type="ECO:0000259" key="1">
    <source>
        <dbReference type="Pfam" id="PF13086"/>
    </source>
</evidence>
<dbReference type="Gene3D" id="3.40.960.10">
    <property type="entry name" value="VSR Endonuclease"/>
    <property type="match status" value="1"/>
</dbReference>
<dbReference type="KEGG" id="bsed:DN745_06485"/>
<dbReference type="InterPro" id="IPR045055">
    <property type="entry name" value="DNA2/NAM7-like"/>
</dbReference>
<feature type="domain" description="DNA2/NAM7 helicase helicase" evidence="1">
    <location>
        <begin position="688"/>
        <end position="773"/>
    </location>
</feature>
<dbReference type="SUPFAM" id="SSF52980">
    <property type="entry name" value="Restriction endonuclease-like"/>
    <property type="match status" value="1"/>
</dbReference>
<dbReference type="Pfam" id="PF13086">
    <property type="entry name" value="AAA_11"/>
    <property type="match status" value="2"/>
</dbReference>
<dbReference type="InterPro" id="IPR025103">
    <property type="entry name" value="DUF4011"/>
</dbReference>
<dbReference type="Gene3D" id="3.40.50.300">
    <property type="entry name" value="P-loop containing nucleotide triphosphate hydrolases"/>
    <property type="match status" value="3"/>
</dbReference>
<dbReference type="Proteomes" id="UP000249799">
    <property type="component" value="Chromosome"/>
</dbReference>
<dbReference type="InterPro" id="IPR041677">
    <property type="entry name" value="DNA2/NAM7_AAA_11"/>
</dbReference>
<reference evidence="4 5" key="1">
    <citation type="submission" date="2018-06" db="EMBL/GenBank/DDBJ databases">
        <title>Lujinxingia sediminis gen. nov. sp. nov., a new facultative anaerobic member of the class Deltaproteobacteria, and proposal of Lujinxingaceae fam. nov.</title>
        <authorList>
            <person name="Guo L.-Y."/>
            <person name="Li C.-M."/>
            <person name="Wang S."/>
            <person name="Du Z.-J."/>
        </authorList>
    </citation>
    <scope>NUCLEOTIDE SEQUENCE [LARGE SCALE GENOMIC DNA]</scope>
    <source>
        <strain evidence="4 5">FA350</strain>
    </source>
</reference>
<organism evidence="4 5">
    <name type="scientific">Bradymonas sediminis</name>
    <dbReference type="NCBI Taxonomy" id="1548548"/>
    <lineage>
        <taxon>Bacteria</taxon>
        <taxon>Deltaproteobacteria</taxon>
        <taxon>Bradymonadales</taxon>
        <taxon>Bradymonadaceae</taxon>
        <taxon>Bradymonas</taxon>
    </lineage>
</organism>